<dbReference type="InterPro" id="IPR012340">
    <property type="entry name" value="NA-bd_OB-fold"/>
</dbReference>
<evidence type="ECO:0000256" key="1">
    <source>
        <dbReference type="ARBA" id="ARBA00022555"/>
    </source>
</evidence>
<comment type="caution">
    <text evidence="5">The sequence shown here is derived from an EMBL/GenBank/DDBJ whole genome shotgun (WGS) entry which is preliminary data.</text>
</comment>
<evidence type="ECO:0000259" key="4">
    <source>
        <dbReference type="PROSITE" id="PS50886"/>
    </source>
</evidence>
<dbReference type="PROSITE" id="PS50886">
    <property type="entry name" value="TRBD"/>
    <property type="match status" value="1"/>
</dbReference>
<reference evidence="5 6" key="1">
    <citation type="journal article" date="2019" name="Int. J. Syst. Evol. Microbiol.">
        <title>The Global Catalogue of Microorganisms (GCM) 10K type strain sequencing project: providing services to taxonomists for standard genome sequencing and annotation.</title>
        <authorList>
            <consortium name="The Broad Institute Genomics Platform"/>
            <consortium name="The Broad Institute Genome Sequencing Center for Infectious Disease"/>
            <person name="Wu L."/>
            <person name="Ma J."/>
        </authorList>
    </citation>
    <scope>NUCLEOTIDE SEQUENCE [LARGE SCALE GENOMIC DNA]</scope>
    <source>
        <strain evidence="5 6">JCM 3146</strain>
    </source>
</reference>
<dbReference type="Gene3D" id="2.40.50.140">
    <property type="entry name" value="Nucleic acid-binding proteins"/>
    <property type="match status" value="1"/>
</dbReference>
<dbReference type="InterPro" id="IPR008231">
    <property type="entry name" value="CsaA"/>
</dbReference>
<dbReference type="NCBIfam" id="NF007495">
    <property type="entry name" value="PRK10089.1-4"/>
    <property type="match status" value="1"/>
</dbReference>
<dbReference type="Pfam" id="PF01588">
    <property type="entry name" value="tRNA_bind"/>
    <property type="match status" value="1"/>
</dbReference>
<evidence type="ECO:0000313" key="6">
    <source>
        <dbReference type="Proteomes" id="UP001501822"/>
    </source>
</evidence>
<keyword evidence="6" id="KW-1185">Reference proteome</keyword>
<feature type="domain" description="TRNA-binding" evidence="4">
    <location>
        <begin position="20"/>
        <end position="124"/>
    </location>
</feature>
<evidence type="ECO:0000313" key="5">
    <source>
        <dbReference type="EMBL" id="GAA0367490.1"/>
    </source>
</evidence>
<dbReference type="InterPro" id="IPR002547">
    <property type="entry name" value="tRNA-bd_dom"/>
</dbReference>
<dbReference type="CDD" id="cd02798">
    <property type="entry name" value="tRNA_bind_CsaA"/>
    <property type="match status" value="1"/>
</dbReference>
<keyword evidence="2 3" id="KW-0694">RNA-binding</keyword>
<dbReference type="EMBL" id="BAAABM010000066">
    <property type="protein sequence ID" value="GAA0367490.1"/>
    <property type="molecule type" value="Genomic_DNA"/>
</dbReference>
<dbReference type="SUPFAM" id="SSF50249">
    <property type="entry name" value="Nucleic acid-binding proteins"/>
    <property type="match status" value="1"/>
</dbReference>
<dbReference type="PANTHER" id="PTHR11586">
    <property type="entry name" value="TRNA-AMINOACYLATION COFACTOR ARC1 FAMILY MEMBER"/>
    <property type="match status" value="1"/>
</dbReference>
<organism evidence="5 6">
    <name type="scientific">Actinoallomurus spadix</name>
    <dbReference type="NCBI Taxonomy" id="79912"/>
    <lineage>
        <taxon>Bacteria</taxon>
        <taxon>Bacillati</taxon>
        <taxon>Actinomycetota</taxon>
        <taxon>Actinomycetes</taxon>
        <taxon>Streptosporangiales</taxon>
        <taxon>Thermomonosporaceae</taxon>
        <taxon>Actinoallomurus</taxon>
    </lineage>
</organism>
<sequence length="124" mass="13465">MPALVPARHNGAVTQIEWADFEKVELRVGTVVTAEPNTRARNPAYVLTVDLGEEVGIRTSSAQITAHYTPEELVGRQVLCVCNFEPKRVAGIKSEVLVTGAYDDQGRVVLAGFDHPVPNGTRLL</sequence>
<accession>A0ABN0XM81</accession>
<dbReference type="PANTHER" id="PTHR11586:SF37">
    <property type="entry name" value="TRNA-BINDING DOMAIN-CONTAINING PROTEIN"/>
    <property type="match status" value="1"/>
</dbReference>
<proteinExistence type="predicted"/>
<dbReference type="NCBIfam" id="NF007494">
    <property type="entry name" value="PRK10089.1-3"/>
    <property type="match status" value="1"/>
</dbReference>
<protein>
    <submittedName>
        <fullName evidence="5">tRNA-binding protein</fullName>
    </submittedName>
</protein>
<dbReference type="Proteomes" id="UP001501822">
    <property type="component" value="Unassembled WGS sequence"/>
</dbReference>
<evidence type="ECO:0000256" key="2">
    <source>
        <dbReference type="ARBA" id="ARBA00022884"/>
    </source>
</evidence>
<dbReference type="NCBIfam" id="TIGR02222">
    <property type="entry name" value="chap_CsaA"/>
    <property type="match status" value="1"/>
</dbReference>
<keyword evidence="1 3" id="KW-0820">tRNA-binding</keyword>
<name>A0ABN0XM81_9ACTN</name>
<evidence type="ECO:0000256" key="3">
    <source>
        <dbReference type="PROSITE-ProRule" id="PRU00209"/>
    </source>
</evidence>
<gene>
    <name evidence="5" type="ORF">GCM10010151_66770</name>
</gene>
<dbReference type="InterPro" id="IPR051270">
    <property type="entry name" value="Tyrosine-tRNA_ligase_regulator"/>
</dbReference>